<proteinExistence type="predicted"/>
<dbReference type="Proteomes" id="UP000324917">
    <property type="component" value="Unassembled WGS sequence"/>
</dbReference>
<gene>
    <name evidence="1" type="ORF">MiTe_01206</name>
</gene>
<comment type="caution">
    <text evidence="1">The sequence shown here is derived from an EMBL/GenBank/DDBJ whole genome shotgun (WGS) entry which is preliminary data.</text>
</comment>
<accession>A0A5A5RMS0</accession>
<name>A0A5A5RMS0_MICAE</name>
<organism evidence="1 2">
    <name type="scientific">Microcystis aeruginosa NIES-2520</name>
    <dbReference type="NCBI Taxonomy" id="2303982"/>
    <lineage>
        <taxon>Bacteria</taxon>
        <taxon>Bacillati</taxon>
        <taxon>Cyanobacteriota</taxon>
        <taxon>Cyanophyceae</taxon>
        <taxon>Oscillatoriophycideae</taxon>
        <taxon>Chroococcales</taxon>
        <taxon>Microcystaceae</taxon>
        <taxon>Microcystis</taxon>
    </lineage>
</organism>
<evidence type="ECO:0000313" key="1">
    <source>
        <dbReference type="EMBL" id="GCA74381.1"/>
    </source>
</evidence>
<protein>
    <submittedName>
        <fullName evidence="1">Uncharacterized protein</fullName>
    </submittedName>
</protein>
<dbReference type="AlphaFoldDB" id="A0A5A5RMS0"/>
<reference evidence="1 2" key="1">
    <citation type="submission" date="2018-09" db="EMBL/GenBank/DDBJ databases">
        <title>Evolutionary history of phycoerythrin pigmentation in the water bloom-forming cyanobacterium Microcystis aeruginosa.</title>
        <authorList>
            <person name="Tanabe Y."/>
            <person name="Tanabe Y."/>
            <person name="Yamaguchi H."/>
        </authorList>
    </citation>
    <scope>NUCLEOTIDE SEQUENCE [LARGE SCALE GENOMIC DNA]</scope>
    <source>
        <strain evidence="1 2">NIES-2520</strain>
    </source>
</reference>
<dbReference type="EMBL" id="BHVP01000015">
    <property type="protein sequence ID" value="GCA74381.1"/>
    <property type="molecule type" value="Genomic_DNA"/>
</dbReference>
<evidence type="ECO:0000313" key="2">
    <source>
        <dbReference type="Proteomes" id="UP000324917"/>
    </source>
</evidence>
<sequence>MGVGVMGEKGEGRREKKADRSVITDQVSFGAMIEGVKFYCKGIRLG</sequence>